<dbReference type="FunCoup" id="A0A482WWX4">
    <property type="interactions" value="936"/>
</dbReference>
<keyword evidence="5" id="KW-1185">Reference proteome</keyword>
<evidence type="ECO:0008006" key="6">
    <source>
        <dbReference type="Google" id="ProtNLM"/>
    </source>
</evidence>
<dbReference type="Pfam" id="PF00560">
    <property type="entry name" value="LRR_1"/>
    <property type="match status" value="2"/>
</dbReference>
<dbReference type="PROSITE" id="PS51450">
    <property type="entry name" value="LRR"/>
    <property type="match status" value="5"/>
</dbReference>
<dbReference type="Pfam" id="PF13855">
    <property type="entry name" value="LRR_8"/>
    <property type="match status" value="4"/>
</dbReference>
<dbReference type="EMBL" id="QKKF02022824">
    <property type="protein sequence ID" value="RZF38099.1"/>
    <property type="molecule type" value="Genomic_DNA"/>
</dbReference>
<reference evidence="4 5" key="1">
    <citation type="journal article" date="2017" name="Gigascience">
        <title>Genome sequence of the small brown planthopper, Laodelphax striatellus.</title>
        <authorList>
            <person name="Zhu J."/>
            <person name="Jiang F."/>
            <person name="Wang X."/>
            <person name="Yang P."/>
            <person name="Bao Y."/>
            <person name="Zhao W."/>
            <person name="Wang W."/>
            <person name="Lu H."/>
            <person name="Wang Q."/>
            <person name="Cui N."/>
            <person name="Li J."/>
            <person name="Chen X."/>
            <person name="Luo L."/>
            <person name="Yu J."/>
            <person name="Kang L."/>
            <person name="Cui F."/>
        </authorList>
    </citation>
    <scope>NUCLEOTIDE SEQUENCE [LARGE SCALE GENOMIC DNA]</scope>
    <source>
        <strain evidence="4">Lst14</strain>
    </source>
</reference>
<feature type="region of interest" description="Disordered" evidence="3">
    <location>
        <begin position="1"/>
        <end position="25"/>
    </location>
</feature>
<evidence type="ECO:0000313" key="5">
    <source>
        <dbReference type="Proteomes" id="UP000291343"/>
    </source>
</evidence>
<dbReference type="SMR" id="A0A482WWX4"/>
<dbReference type="SMART" id="SM00365">
    <property type="entry name" value="LRR_SD22"/>
    <property type="match status" value="5"/>
</dbReference>
<dbReference type="PANTHER" id="PTHR48051:SF1">
    <property type="entry name" value="RAS SUPPRESSOR PROTEIN 1"/>
    <property type="match status" value="1"/>
</dbReference>
<dbReference type="AlphaFoldDB" id="A0A482WWX4"/>
<evidence type="ECO:0000256" key="2">
    <source>
        <dbReference type="ARBA" id="ARBA00022737"/>
    </source>
</evidence>
<dbReference type="GO" id="GO:0005737">
    <property type="term" value="C:cytoplasm"/>
    <property type="evidence" value="ECO:0007669"/>
    <property type="project" value="TreeGrafter"/>
</dbReference>
<dbReference type="PRINTS" id="PR00019">
    <property type="entry name" value="LEURICHRPT"/>
</dbReference>
<sequence>MIAMEKHRNISKIPKPSLQDAQHKTSETGITYLKENKCGLSNQPASSVQWKSSERTHHTTKRNVELRNICRDKARAIFDDKKRASLLERNLKKCVRVNGTLNLSHQNLSEVPQETWSVDLLDETEKKKMIVDFNNVDDDLKWWEFKPLEVLNLSHNSIKVLPRELGILEALVELNVENNKIGELPEEIGQLRHLKVLKAKINSLKSVPIELFKLKEIIHLDLSENSLEEIHEGLGDLVTLQTLDISRNKLSAFPLSLGYLTSLVTLNISHNQLASVPEEIQNLRGLTELDISHNNISELPPMTYMSHLMVIEASCNQIGELPTFNNCRKLREVRFGQNKIEKIDVCNFEEVPVSVLILSSNQISEVPDDVARLTTLTILDISNNSITCVPPILARLRKLTHLKLDGNPIKNIRQDVLKTGTLRILDHLSKKLKDEWESQGHPNSALNFYDACYSEESDVIVNKQEMRSGNLILCNSNMAKIPEDIISQAQDAKILSVDLSKNNFTIFPENIVTLQANLSELDLKFNLLEELPSCVGQLSQLQFLNLSHNKLKTLPDELSQCLRMREILLESNRLTEIPDVIHDLTHLERLDLAGNSINEINVKLLQNLKRLYYFNVSCNNIQKIPCELGKLEHIKELMLFGNPFRCPRQAILAKGTAAVMQFLRDKLPENSS</sequence>
<protein>
    <recommendedName>
        <fullName evidence="6">Leucine-rich repeat-containing protein 40</fullName>
    </recommendedName>
</protein>
<evidence type="ECO:0000256" key="3">
    <source>
        <dbReference type="SAM" id="MobiDB-lite"/>
    </source>
</evidence>
<dbReference type="FunFam" id="3.80.10.10:FF:000116">
    <property type="entry name" value="Leucine-rich repeat-containing protein 40"/>
    <property type="match status" value="1"/>
</dbReference>
<keyword evidence="1" id="KW-0433">Leucine-rich repeat</keyword>
<evidence type="ECO:0000313" key="4">
    <source>
        <dbReference type="EMBL" id="RZF38099.1"/>
    </source>
</evidence>
<dbReference type="FunFam" id="3.80.10.10:FF:000193">
    <property type="entry name" value="Leucine-rich repeat-containing protein 40"/>
    <property type="match status" value="1"/>
</dbReference>
<gene>
    <name evidence="4" type="ORF">LSTR_LSTR006498</name>
</gene>
<evidence type="ECO:0000256" key="1">
    <source>
        <dbReference type="ARBA" id="ARBA00022614"/>
    </source>
</evidence>
<dbReference type="InterPro" id="IPR032675">
    <property type="entry name" value="LRR_dom_sf"/>
</dbReference>
<dbReference type="SMART" id="SM00364">
    <property type="entry name" value="LRR_BAC"/>
    <property type="match status" value="10"/>
</dbReference>
<dbReference type="InterPro" id="IPR050216">
    <property type="entry name" value="LRR_domain-containing"/>
</dbReference>
<dbReference type="InterPro" id="IPR001611">
    <property type="entry name" value="Leu-rich_rpt"/>
</dbReference>
<dbReference type="OrthoDB" id="660555at2759"/>
<proteinExistence type="predicted"/>
<dbReference type="InterPro" id="IPR003591">
    <property type="entry name" value="Leu-rich_rpt_typical-subtyp"/>
</dbReference>
<dbReference type="SMART" id="SM00369">
    <property type="entry name" value="LRR_TYP"/>
    <property type="match status" value="11"/>
</dbReference>
<dbReference type="SUPFAM" id="SSF52058">
    <property type="entry name" value="L domain-like"/>
    <property type="match status" value="2"/>
</dbReference>
<organism evidence="4 5">
    <name type="scientific">Laodelphax striatellus</name>
    <name type="common">Small brown planthopper</name>
    <name type="synonym">Delphax striatella</name>
    <dbReference type="NCBI Taxonomy" id="195883"/>
    <lineage>
        <taxon>Eukaryota</taxon>
        <taxon>Metazoa</taxon>
        <taxon>Ecdysozoa</taxon>
        <taxon>Arthropoda</taxon>
        <taxon>Hexapoda</taxon>
        <taxon>Insecta</taxon>
        <taxon>Pterygota</taxon>
        <taxon>Neoptera</taxon>
        <taxon>Paraneoptera</taxon>
        <taxon>Hemiptera</taxon>
        <taxon>Auchenorrhyncha</taxon>
        <taxon>Fulgoroidea</taxon>
        <taxon>Delphacidae</taxon>
        <taxon>Criomorphinae</taxon>
        <taxon>Laodelphax</taxon>
    </lineage>
</organism>
<dbReference type="PANTHER" id="PTHR48051">
    <property type="match status" value="1"/>
</dbReference>
<dbReference type="Proteomes" id="UP000291343">
    <property type="component" value="Unassembled WGS sequence"/>
</dbReference>
<comment type="caution">
    <text evidence="4">The sequence shown here is derived from an EMBL/GenBank/DDBJ whole genome shotgun (WGS) entry which is preliminary data.</text>
</comment>
<dbReference type="Gene3D" id="3.80.10.10">
    <property type="entry name" value="Ribonuclease Inhibitor"/>
    <property type="match status" value="5"/>
</dbReference>
<dbReference type="STRING" id="195883.A0A482WWX4"/>
<keyword evidence="2" id="KW-0677">Repeat</keyword>
<accession>A0A482WWX4</accession>
<name>A0A482WWX4_LAOST</name>
<dbReference type="InParanoid" id="A0A482WWX4"/>